<dbReference type="InterPro" id="IPR035513">
    <property type="entry name" value="Invertase/methylesterase_inhib"/>
</dbReference>
<dbReference type="PROSITE" id="PS00800">
    <property type="entry name" value="PECTINESTERASE_1"/>
    <property type="match status" value="1"/>
</dbReference>
<reference evidence="9" key="1">
    <citation type="submission" date="2024-03" db="EMBL/GenBank/DDBJ databases">
        <title>WGS assembly of Saponaria officinalis var. Norfolk2.</title>
        <authorList>
            <person name="Jenkins J."/>
            <person name="Shu S."/>
            <person name="Grimwood J."/>
            <person name="Barry K."/>
            <person name="Goodstein D."/>
            <person name="Schmutz J."/>
            <person name="Leebens-Mack J."/>
            <person name="Osbourn A."/>
        </authorList>
    </citation>
    <scope>NUCLEOTIDE SEQUENCE [LARGE SCALE GENOMIC DNA]</scope>
    <source>
        <strain evidence="9">JIC</strain>
    </source>
</reference>
<evidence type="ECO:0000259" key="8">
    <source>
        <dbReference type="SMART" id="SM00856"/>
    </source>
</evidence>
<keyword evidence="7" id="KW-0134">Cell wall</keyword>
<evidence type="ECO:0000256" key="7">
    <source>
        <dbReference type="RuleBase" id="RU000589"/>
    </source>
</evidence>
<dbReference type="EMBL" id="JBDFQZ010000001">
    <property type="protein sequence ID" value="KAK9757168.1"/>
    <property type="molecule type" value="Genomic_DNA"/>
</dbReference>
<comment type="catalytic activity">
    <reaction evidence="7">
        <text>[(1-&gt;4)-alpha-D-galacturonosyl methyl ester](n) + n H2O = [(1-&gt;4)-alpha-D-galacturonosyl](n) + n methanol + n H(+)</text>
        <dbReference type="Rhea" id="RHEA:22380"/>
        <dbReference type="Rhea" id="RHEA-COMP:14570"/>
        <dbReference type="Rhea" id="RHEA-COMP:14573"/>
        <dbReference type="ChEBI" id="CHEBI:15377"/>
        <dbReference type="ChEBI" id="CHEBI:15378"/>
        <dbReference type="ChEBI" id="CHEBI:17790"/>
        <dbReference type="ChEBI" id="CHEBI:140522"/>
        <dbReference type="ChEBI" id="CHEBI:140523"/>
        <dbReference type="EC" id="3.1.1.11"/>
    </reaction>
</comment>
<dbReference type="Proteomes" id="UP001443914">
    <property type="component" value="Unassembled WGS sequence"/>
</dbReference>
<organism evidence="9 10">
    <name type="scientific">Saponaria officinalis</name>
    <name type="common">Common soapwort</name>
    <name type="synonym">Lychnis saponaria</name>
    <dbReference type="NCBI Taxonomy" id="3572"/>
    <lineage>
        <taxon>Eukaryota</taxon>
        <taxon>Viridiplantae</taxon>
        <taxon>Streptophyta</taxon>
        <taxon>Embryophyta</taxon>
        <taxon>Tracheophyta</taxon>
        <taxon>Spermatophyta</taxon>
        <taxon>Magnoliopsida</taxon>
        <taxon>eudicotyledons</taxon>
        <taxon>Gunneridae</taxon>
        <taxon>Pentapetalae</taxon>
        <taxon>Caryophyllales</taxon>
        <taxon>Caryophyllaceae</taxon>
        <taxon>Caryophylleae</taxon>
        <taxon>Saponaria</taxon>
    </lineage>
</organism>
<comment type="function">
    <text evidence="7">Acts in the modification of cell walls via demethylesterification of cell wall pectin.</text>
</comment>
<feature type="domain" description="Pectinesterase inhibitor" evidence="8">
    <location>
        <begin position="1"/>
        <end position="148"/>
    </location>
</feature>
<evidence type="ECO:0000256" key="3">
    <source>
        <dbReference type="ARBA" id="ARBA00007786"/>
    </source>
</evidence>
<dbReference type="GO" id="GO:0004857">
    <property type="term" value="F:enzyme inhibitor activity"/>
    <property type="evidence" value="ECO:0007669"/>
    <property type="project" value="InterPro"/>
</dbReference>
<dbReference type="InterPro" id="IPR033131">
    <property type="entry name" value="Pectinesterase_Asp_AS"/>
</dbReference>
<dbReference type="GO" id="GO:0045490">
    <property type="term" value="P:pectin catabolic process"/>
    <property type="evidence" value="ECO:0007669"/>
    <property type="project" value="UniProtKB-UniRule"/>
</dbReference>
<evidence type="ECO:0000256" key="6">
    <source>
        <dbReference type="PROSITE-ProRule" id="PRU10040"/>
    </source>
</evidence>
<dbReference type="PANTHER" id="PTHR31707">
    <property type="entry name" value="PECTINESTERASE"/>
    <property type="match status" value="1"/>
</dbReference>
<dbReference type="InterPro" id="IPR018040">
    <property type="entry name" value="Pectinesterase_Tyr_AS"/>
</dbReference>
<feature type="active site" evidence="6">
    <location>
        <position position="347"/>
    </location>
</feature>
<comment type="caution">
    <text evidence="9">The sequence shown here is derived from an EMBL/GenBank/DDBJ whole genome shotgun (WGS) entry which is preliminary data.</text>
</comment>
<dbReference type="CDD" id="cd15798">
    <property type="entry name" value="PMEI-like_3"/>
    <property type="match status" value="1"/>
</dbReference>
<sequence>MCGMTRFSGTCVRTLAQRLGSSMIQLDKVGVTTTSLDVLEDRLMYVMAHLRNEIRGVNGVVDSLQWAAYDDCIGLYQDSIELLTLARSLLHAPIQSKNSKDLMTWMTTTCSNHDTCMDGFKEANEPKTSKTAQLLSDLTQTISNHIVLSSLLVNTTAHDRRSEPTLTRSYPKWLSKEKQELLDVSIIGDMPVYITVSQDGIGTNLTVKTIAEAIQLAPNKSSDPIIIYVKTGRYQEPNLIVRKGKTNLWFIGDGKGKTIITGNISCRLNKTTTFKTSSFGAIGNGFVARGITFENTAGPENHQAVALLVKSDKSVLHDCEMKGYQDTLYTHSNRQFYRDCDIYGTVDFIFGNAQVVFQNCSIYALKPMLHQNNTITAQKRSCPSSISGISIHESRVLAASDLEPFKYNYSTYLGRPWRPLSTVVYMSSYIGDHVHPQGWIPWNETSTLDLVYYGEFMNYGPGADTNCRVQSPGIHPNMTSDEAIRFTVDQFIDGSSWIAPTNVPFELGLGNLTQH</sequence>
<name>A0AAW1NFS0_SAPOF</name>
<dbReference type="GO" id="GO:0042545">
    <property type="term" value="P:cell wall modification"/>
    <property type="evidence" value="ECO:0007669"/>
    <property type="project" value="UniProtKB-UniRule"/>
</dbReference>
<dbReference type="GO" id="GO:0030599">
    <property type="term" value="F:pectinesterase activity"/>
    <property type="evidence" value="ECO:0007669"/>
    <property type="project" value="UniProtKB-UniRule"/>
</dbReference>
<dbReference type="InterPro" id="IPR011050">
    <property type="entry name" value="Pectin_lyase_fold/virulence"/>
</dbReference>
<comment type="pathway">
    <text evidence="1 7">Glycan metabolism; pectin degradation; 2-dehydro-3-deoxy-D-gluconate from pectin: step 1/5.</text>
</comment>
<dbReference type="Gene3D" id="1.20.140.40">
    <property type="entry name" value="Invertase/pectin methylesterase inhibitor family protein"/>
    <property type="match status" value="1"/>
</dbReference>
<evidence type="ECO:0000313" key="10">
    <source>
        <dbReference type="Proteomes" id="UP001443914"/>
    </source>
</evidence>
<dbReference type="InterPro" id="IPR012334">
    <property type="entry name" value="Pectin_lyas_fold"/>
</dbReference>
<evidence type="ECO:0000256" key="1">
    <source>
        <dbReference type="ARBA" id="ARBA00005184"/>
    </source>
</evidence>
<dbReference type="EC" id="3.1.1.11" evidence="7"/>
<keyword evidence="7" id="KW-0964">Secreted</keyword>
<dbReference type="SUPFAM" id="SSF101148">
    <property type="entry name" value="Plant invertase/pectin methylesterase inhibitor"/>
    <property type="match status" value="1"/>
</dbReference>
<keyword evidence="7" id="KW-0961">Cell wall biogenesis/degradation</keyword>
<keyword evidence="10" id="KW-1185">Reference proteome</keyword>
<evidence type="ECO:0000256" key="5">
    <source>
        <dbReference type="ARBA" id="ARBA00023085"/>
    </source>
</evidence>
<dbReference type="PROSITE" id="PS00503">
    <property type="entry name" value="PECTINESTERASE_2"/>
    <property type="match status" value="1"/>
</dbReference>
<dbReference type="Pfam" id="PF04043">
    <property type="entry name" value="PMEI"/>
    <property type="match status" value="1"/>
</dbReference>
<dbReference type="SMART" id="SM00856">
    <property type="entry name" value="PMEI"/>
    <property type="match status" value="1"/>
</dbReference>
<keyword evidence="4 7" id="KW-0378">Hydrolase</keyword>
<dbReference type="InterPro" id="IPR006501">
    <property type="entry name" value="Pectinesterase_inhib_dom"/>
</dbReference>
<dbReference type="FunFam" id="2.160.20.10:FF:000001">
    <property type="entry name" value="Pectinesterase"/>
    <property type="match status" value="1"/>
</dbReference>
<dbReference type="Gene3D" id="2.160.20.10">
    <property type="entry name" value="Single-stranded right-handed beta-helix, Pectin lyase-like"/>
    <property type="match status" value="1"/>
</dbReference>
<evidence type="ECO:0000256" key="2">
    <source>
        <dbReference type="ARBA" id="ARBA00006027"/>
    </source>
</evidence>
<evidence type="ECO:0000313" key="9">
    <source>
        <dbReference type="EMBL" id="KAK9757168.1"/>
    </source>
</evidence>
<accession>A0AAW1NFS0</accession>
<dbReference type="AlphaFoldDB" id="A0AAW1NFS0"/>
<comment type="similarity">
    <text evidence="3">In the C-terminal section; belongs to the pectinesterase family.</text>
</comment>
<dbReference type="SUPFAM" id="SSF51126">
    <property type="entry name" value="Pectin lyase-like"/>
    <property type="match status" value="1"/>
</dbReference>
<comment type="subcellular location">
    <subcellularLocation>
        <location evidence="7">Secreted</location>
        <location evidence="7">Cell wall</location>
    </subcellularLocation>
</comment>
<dbReference type="InterPro" id="IPR000070">
    <property type="entry name" value="Pectinesterase_cat"/>
</dbReference>
<dbReference type="NCBIfam" id="TIGR01614">
    <property type="entry name" value="PME_inhib"/>
    <property type="match status" value="1"/>
</dbReference>
<keyword evidence="5 7" id="KW-0063">Aspartyl esterase</keyword>
<comment type="similarity">
    <text evidence="2">In the N-terminal section; belongs to the PMEI family.</text>
</comment>
<proteinExistence type="inferred from homology"/>
<gene>
    <name evidence="9" type="ORF">RND81_01G145100</name>
</gene>
<protein>
    <recommendedName>
        <fullName evidence="7">Pectinesterase</fullName>
        <ecNumber evidence="7">3.1.1.11</ecNumber>
    </recommendedName>
</protein>
<evidence type="ECO:0000256" key="4">
    <source>
        <dbReference type="ARBA" id="ARBA00022801"/>
    </source>
</evidence>
<dbReference type="Pfam" id="PF01095">
    <property type="entry name" value="Pectinesterase"/>
    <property type="match status" value="1"/>
</dbReference>